<protein>
    <submittedName>
        <fullName evidence="2">Uncharacterized protein</fullName>
    </submittedName>
</protein>
<evidence type="ECO:0000313" key="2">
    <source>
        <dbReference type="EMBL" id="TVU22370.1"/>
    </source>
</evidence>
<evidence type="ECO:0000256" key="1">
    <source>
        <dbReference type="SAM" id="MobiDB-lite"/>
    </source>
</evidence>
<dbReference type="Proteomes" id="UP000324897">
    <property type="component" value="Unassembled WGS sequence"/>
</dbReference>
<keyword evidence="3" id="KW-1185">Reference proteome</keyword>
<accession>A0A5J9UGR6</accession>
<name>A0A5J9UGR6_9POAL</name>
<feature type="region of interest" description="Disordered" evidence="1">
    <location>
        <begin position="176"/>
        <end position="197"/>
    </location>
</feature>
<feature type="non-terminal residue" evidence="2">
    <location>
        <position position="1"/>
    </location>
</feature>
<dbReference type="EMBL" id="RWGY01000026">
    <property type="protein sequence ID" value="TVU22370.1"/>
    <property type="molecule type" value="Genomic_DNA"/>
</dbReference>
<dbReference type="Gramene" id="TVU22370">
    <property type="protein sequence ID" value="TVU22370"/>
    <property type="gene ID" value="EJB05_32061"/>
</dbReference>
<dbReference type="AlphaFoldDB" id="A0A5J9UGR6"/>
<proteinExistence type="predicted"/>
<gene>
    <name evidence="2" type="ORF">EJB05_32061</name>
</gene>
<comment type="caution">
    <text evidence="2">The sequence shown here is derived from an EMBL/GenBank/DDBJ whole genome shotgun (WGS) entry which is preliminary data.</text>
</comment>
<sequence>MLAACVVGGGGWEWDGVRLIRAPVGHPRVKNDTRTRTREVSGRVRVTSAGGKLHPHPHPTGAGPVGCPHPRDKSKALEEKLVLKGKEAELLQQQMSTFKDEESRLKVEKEDAVEEGYAQCISGSAYTIALFHHRHPSLDLSLLDVGFKCEATQRDALMNQAHDAAEAFVTSLKLIPEAAPAEEEESAEDEGPGNDQE</sequence>
<evidence type="ECO:0000313" key="3">
    <source>
        <dbReference type="Proteomes" id="UP000324897"/>
    </source>
</evidence>
<organism evidence="2 3">
    <name type="scientific">Eragrostis curvula</name>
    <name type="common">weeping love grass</name>
    <dbReference type="NCBI Taxonomy" id="38414"/>
    <lineage>
        <taxon>Eukaryota</taxon>
        <taxon>Viridiplantae</taxon>
        <taxon>Streptophyta</taxon>
        <taxon>Embryophyta</taxon>
        <taxon>Tracheophyta</taxon>
        <taxon>Spermatophyta</taxon>
        <taxon>Magnoliopsida</taxon>
        <taxon>Liliopsida</taxon>
        <taxon>Poales</taxon>
        <taxon>Poaceae</taxon>
        <taxon>PACMAD clade</taxon>
        <taxon>Chloridoideae</taxon>
        <taxon>Eragrostideae</taxon>
        <taxon>Eragrostidinae</taxon>
        <taxon>Eragrostis</taxon>
    </lineage>
</organism>
<feature type="compositionally biased region" description="Acidic residues" evidence="1">
    <location>
        <begin position="180"/>
        <end position="197"/>
    </location>
</feature>
<feature type="region of interest" description="Disordered" evidence="1">
    <location>
        <begin position="48"/>
        <end position="69"/>
    </location>
</feature>
<reference evidence="2 3" key="1">
    <citation type="journal article" date="2019" name="Sci. Rep.">
        <title>A high-quality genome of Eragrostis curvula grass provides insights into Poaceae evolution and supports new strategies to enhance forage quality.</title>
        <authorList>
            <person name="Carballo J."/>
            <person name="Santos B.A.C.M."/>
            <person name="Zappacosta D."/>
            <person name="Garbus I."/>
            <person name="Selva J.P."/>
            <person name="Gallo C.A."/>
            <person name="Diaz A."/>
            <person name="Albertini E."/>
            <person name="Caccamo M."/>
            <person name="Echenique V."/>
        </authorList>
    </citation>
    <scope>NUCLEOTIDE SEQUENCE [LARGE SCALE GENOMIC DNA]</scope>
    <source>
        <strain evidence="3">cv. Victoria</strain>
        <tissue evidence="2">Leaf</tissue>
    </source>
</reference>